<protein>
    <recommendedName>
        <fullName evidence="5">AAA family ATPase</fullName>
    </recommendedName>
</protein>
<dbReference type="Pfam" id="PF13635">
    <property type="entry name" value="DUF4143"/>
    <property type="match status" value="1"/>
</dbReference>
<sequence>MFYRRILDYLKKWQNKETRKPLVLRGARQVGKTSAVQKFAEDNFENAIILNLENPGVLSFFKNDLSISDFEKIIQIKFKQKIISGRTLIFLDEIQNSPALIKLLRFFYEEKPDWHVIAAGSLLEAKFKTEGLSLPVGRIEYAYLYPMDFFEYLEAKKERDLLIMLKNLYLGEDILPVLHQEALNNFYEYAMIGGMPEIVKTFLQAESFQAIKKIYSDLLTAYLEDIYKYTSQANAKYLAYVLEQSPLFAGTAITYEKFGGGNFKSREMGMAFDLLQKVMLLYQAQATKSVDLPLISQKKRPKKLLFLDIGLVNHQSGIQEEFLNLKDLNAFYRGRIAEQVVGQNILAQFIDVPARLFYWASEKPFGAAEVDFCLNNNGKIYGIEVKSGASNKLRSLFRFAKLIKKHKLIRISSDPLKQEKIAIGSREFDLTSLPFYLSPRILEF</sequence>
<proteinExistence type="predicted"/>
<evidence type="ECO:0000313" key="3">
    <source>
        <dbReference type="EMBL" id="PIP17157.1"/>
    </source>
</evidence>
<dbReference type="Gene3D" id="3.40.50.300">
    <property type="entry name" value="P-loop containing nucleotide triphosphate hydrolases"/>
    <property type="match status" value="1"/>
</dbReference>
<feature type="domain" description="AAA" evidence="1">
    <location>
        <begin position="19"/>
        <end position="153"/>
    </location>
</feature>
<reference evidence="3 4" key="1">
    <citation type="submission" date="2017-09" db="EMBL/GenBank/DDBJ databases">
        <title>Depth-based differentiation of microbial function through sediment-hosted aquifers and enrichment of novel symbionts in the deep terrestrial subsurface.</title>
        <authorList>
            <person name="Probst A.J."/>
            <person name="Ladd B."/>
            <person name="Jarett J.K."/>
            <person name="Geller-Mcgrath D.E."/>
            <person name="Sieber C.M."/>
            <person name="Emerson J.B."/>
            <person name="Anantharaman K."/>
            <person name="Thomas B.C."/>
            <person name="Malmstrom R."/>
            <person name="Stieglmeier M."/>
            <person name="Klingl A."/>
            <person name="Woyke T."/>
            <person name="Ryan C.M."/>
            <person name="Banfield J.F."/>
        </authorList>
    </citation>
    <scope>NUCLEOTIDE SEQUENCE [LARGE SCALE GENOMIC DNA]</scope>
    <source>
        <strain evidence="3">CG23_combo_of_CG06-09_8_20_14_all_37_13</strain>
    </source>
</reference>
<dbReference type="EMBL" id="PCRH01000032">
    <property type="protein sequence ID" value="PIP17157.1"/>
    <property type="molecule type" value="Genomic_DNA"/>
</dbReference>
<gene>
    <name evidence="3" type="ORF">COX44_01435</name>
</gene>
<evidence type="ECO:0000313" key="4">
    <source>
        <dbReference type="Proteomes" id="UP000231480"/>
    </source>
</evidence>
<comment type="caution">
    <text evidence="3">The sequence shown here is derived from an EMBL/GenBank/DDBJ whole genome shotgun (WGS) entry which is preliminary data.</text>
</comment>
<name>A0A2G9YD60_9BACT</name>
<dbReference type="InterPro" id="IPR041682">
    <property type="entry name" value="AAA_14"/>
</dbReference>
<dbReference type="InterPro" id="IPR011335">
    <property type="entry name" value="Restrct_endonuc-II-like"/>
</dbReference>
<dbReference type="Pfam" id="PF13173">
    <property type="entry name" value="AAA_14"/>
    <property type="match status" value="1"/>
</dbReference>
<dbReference type="AlphaFoldDB" id="A0A2G9YD60"/>
<evidence type="ECO:0008006" key="5">
    <source>
        <dbReference type="Google" id="ProtNLM"/>
    </source>
</evidence>
<dbReference type="InterPro" id="IPR027417">
    <property type="entry name" value="P-loop_NTPase"/>
</dbReference>
<evidence type="ECO:0000259" key="1">
    <source>
        <dbReference type="Pfam" id="PF13173"/>
    </source>
</evidence>
<dbReference type="Proteomes" id="UP000231480">
    <property type="component" value="Unassembled WGS sequence"/>
</dbReference>
<dbReference type="InterPro" id="IPR025420">
    <property type="entry name" value="DUF4143"/>
</dbReference>
<dbReference type="PANTHER" id="PTHR33295:SF7">
    <property type="entry name" value="ATPASE"/>
    <property type="match status" value="1"/>
</dbReference>
<evidence type="ECO:0000259" key="2">
    <source>
        <dbReference type="Pfam" id="PF13635"/>
    </source>
</evidence>
<dbReference type="SUPFAM" id="SSF52980">
    <property type="entry name" value="Restriction endonuclease-like"/>
    <property type="match status" value="1"/>
</dbReference>
<feature type="domain" description="DUF4143" evidence="2">
    <location>
        <begin position="224"/>
        <end position="388"/>
    </location>
</feature>
<dbReference type="SUPFAM" id="SSF52540">
    <property type="entry name" value="P-loop containing nucleoside triphosphate hydrolases"/>
    <property type="match status" value="1"/>
</dbReference>
<organism evidence="3 4">
    <name type="scientific">Candidatus Portnoybacteria bacterium CG23_combo_of_CG06-09_8_20_14_all_37_13</name>
    <dbReference type="NCBI Taxonomy" id="1974819"/>
    <lineage>
        <taxon>Bacteria</taxon>
        <taxon>Candidatus Portnoyibacteriota</taxon>
    </lineage>
</organism>
<dbReference type="PANTHER" id="PTHR33295">
    <property type="entry name" value="ATPASE"/>
    <property type="match status" value="1"/>
</dbReference>
<accession>A0A2G9YD60</accession>